<reference evidence="1 2" key="1">
    <citation type="journal article" date="2023" name="BMC Biol.">
        <title>The compact genome of the sponge Oopsacas minuta (Hexactinellida) is lacking key metazoan core genes.</title>
        <authorList>
            <person name="Santini S."/>
            <person name="Schenkelaars Q."/>
            <person name="Jourda C."/>
            <person name="Duchesne M."/>
            <person name="Belahbib H."/>
            <person name="Rocher C."/>
            <person name="Selva M."/>
            <person name="Riesgo A."/>
            <person name="Vervoort M."/>
            <person name="Leys S.P."/>
            <person name="Kodjabachian L."/>
            <person name="Le Bivic A."/>
            <person name="Borchiellini C."/>
            <person name="Claverie J.M."/>
            <person name="Renard E."/>
        </authorList>
    </citation>
    <scope>NUCLEOTIDE SEQUENCE [LARGE SCALE GENOMIC DNA]</scope>
    <source>
        <strain evidence="1">SPO-2</strain>
    </source>
</reference>
<dbReference type="AlphaFoldDB" id="A0AAV7KAA7"/>
<gene>
    <name evidence="1" type="ORF">LOD99_587</name>
</gene>
<evidence type="ECO:0000313" key="2">
    <source>
        <dbReference type="Proteomes" id="UP001165289"/>
    </source>
</evidence>
<comment type="caution">
    <text evidence="1">The sequence shown here is derived from an EMBL/GenBank/DDBJ whole genome shotgun (WGS) entry which is preliminary data.</text>
</comment>
<accession>A0AAV7KAA7</accession>
<organism evidence="1 2">
    <name type="scientific">Oopsacas minuta</name>
    <dbReference type="NCBI Taxonomy" id="111878"/>
    <lineage>
        <taxon>Eukaryota</taxon>
        <taxon>Metazoa</taxon>
        <taxon>Porifera</taxon>
        <taxon>Hexactinellida</taxon>
        <taxon>Hexasterophora</taxon>
        <taxon>Lyssacinosida</taxon>
        <taxon>Leucopsacidae</taxon>
        <taxon>Oopsacas</taxon>
    </lineage>
</organism>
<dbReference type="EMBL" id="JAKMXF010000111">
    <property type="protein sequence ID" value="KAI6657845.1"/>
    <property type="molecule type" value="Genomic_DNA"/>
</dbReference>
<evidence type="ECO:0000313" key="1">
    <source>
        <dbReference type="EMBL" id="KAI6657845.1"/>
    </source>
</evidence>
<protein>
    <submittedName>
        <fullName evidence="1">Uncharacterized protein</fullName>
    </submittedName>
</protein>
<proteinExistence type="predicted"/>
<name>A0AAV7KAA7_9METZ</name>
<sequence>MDCADISKKVENEIYTLSKIFHTFEHKYLLEIFSEVLNDNGNIVFGVACCNHCLKFIIYKMKMDSGKIIDSGTKNLNDHTRHCSQMNHHPHRLESRLFLIEVLRIL</sequence>
<keyword evidence="2" id="KW-1185">Reference proteome</keyword>
<dbReference type="Proteomes" id="UP001165289">
    <property type="component" value="Unassembled WGS sequence"/>
</dbReference>